<proteinExistence type="predicted"/>
<dbReference type="EMBL" id="MEIA01000074">
    <property type="protein sequence ID" value="OJF14965.1"/>
    <property type="molecule type" value="Genomic_DNA"/>
</dbReference>
<reference evidence="3 4" key="1">
    <citation type="submission" date="2016-09" db="EMBL/GenBank/DDBJ databases">
        <title>Couchioplanes caeruleus draft genome sequence.</title>
        <authorList>
            <person name="Sheehan J."/>
            <person name="Caffrey P."/>
        </authorList>
    </citation>
    <scope>NUCLEOTIDE SEQUENCE [LARGE SCALE GENOMIC DNA]</scope>
    <source>
        <strain evidence="3 4">DSM 43634</strain>
    </source>
</reference>
<evidence type="ECO:0000256" key="1">
    <source>
        <dbReference type="SAM" id="MobiDB-lite"/>
    </source>
</evidence>
<organism evidence="3 4">
    <name type="scientific">Couchioplanes caeruleus subsp. caeruleus</name>
    <dbReference type="NCBI Taxonomy" id="56427"/>
    <lineage>
        <taxon>Bacteria</taxon>
        <taxon>Bacillati</taxon>
        <taxon>Actinomycetota</taxon>
        <taxon>Actinomycetes</taxon>
        <taxon>Micromonosporales</taxon>
        <taxon>Micromonosporaceae</taxon>
        <taxon>Couchioplanes</taxon>
    </lineage>
</organism>
<gene>
    <name evidence="3" type="ORF">BG844_06935</name>
</gene>
<protein>
    <recommendedName>
        <fullName evidence="5">DUF3592 domain-containing protein</fullName>
    </recommendedName>
</protein>
<comment type="caution">
    <text evidence="3">The sequence shown here is derived from an EMBL/GenBank/DDBJ whole genome shotgun (WGS) entry which is preliminary data.</text>
</comment>
<evidence type="ECO:0000313" key="3">
    <source>
        <dbReference type="EMBL" id="OJF14965.1"/>
    </source>
</evidence>
<keyword evidence="2" id="KW-1133">Transmembrane helix</keyword>
<accession>A0A1K0FQ50</accession>
<evidence type="ECO:0008006" key="5">
    <source>
        <dbReference type="Google" id="ProtNLM"/>
    </source>
</evidence>
<dbReference type="Proteomes" id="UP000182486">
    <property type="component" value="Unassembled WGS sequence"/>
</dbReference>
<sequence length="131" mass="14824">MHYIPAMIENMSWLAKLVAVLIVGIPALTGVGLLVAGARRWSRLRALASSGHRAVAQVVDNQMESWSDGRTSYRPVVTFRTDMGQDRRTSMTRDPRSRTWTRATDQRGHSRGPRNAPPRDGQRRRTWEAGR</sequence>
<feature type="transmembrane region" description="Helical" evidence="2">
    <location>
        <begin position="13"/>
        <end position="36"/>
    </location>
</feature>
<dbReference type="AlphaFoldDB" id="A0A1K0FQ50"/>
<feature type="compositionally biased region" description="Basic and acidic residues" evidence="1">
    <location>
        <begin position="83"/>
        <end position="97"/>
    </location>
</feature>
<keyword evidence="2" id="KW-0812">Transmembrane</keyword>
<evidence type="ECO:0000313" key="4">
    <source>
        <dbReference type="Proteomes" id="UP000182486"/>
    </source>
</evidence>
<keyword evidence="2" id="KW-0472">Membrane</keyword>
<feature type="region of interest" description="Disordered" evidence="1">
    <location>
        <begin position="77"/>
        <end position="131"/>
    </location>
</feature>
<keyword evidence="4" id="KW-1185">Reference proteome</keyword>
<name>A0A1K0FQ50_9ACTN</name>
<feature type="compositionally biased region" description="Basic and acidic residues" evidence="1">
    <location>
        <begin position="120"/>
        <end position="131"/>
    </location>
</feature>
<evidence type="ECO:0000256" key="2">
    <source>
        <dbReference type="SAM" id="Phobius"/>
    </source>
</evidence>